<dbReference type="InterPro" id="IPR000718">
    <property type="entry name" value="Peptidase_M13"/>
</dbReference>
<organism evidence="3 4">
    <name type="scientific">Stegodyphus mimosarum</name>
    <name type="common">African social velvet spider</name>
    <dbReference type="NCBI Taxonomy" id="407821"/>
    <lineage>
        <taxon>Eukaryota</taxon>
        <taxon>Metazoa</taxon>
        <taxon>Ecdysozoa</taxon>
        <taxon>Arthropoda</taxon>
        <taxon>Chelicerata</taxon>
        <taxon>Arachnida</taxon>
        <taxon>Araneae</taxon>
        <taxon>Araneomorphae</taxon>
        <taxon>Entelegynae</taxon>
        <taxon>Eresoidea</taxon>
        <taxon>Eresidae</taxon>
        <taxon>Stegodyphus</taxon>
    </lineage>
</organism>
<dbReference type="AlphaFoldDB" id="A0A087UVM1"/>
<dbReference type="SUPFAM" id="SSF55486">
    <property type="entry name" value="Metalloproteases ('zincins'), catalytic domain"/>
    <property type="match status" value="1"/>
</dbReference>
<dbReference type="MEROPS" id="M13.002"/>
<sequence>NVADNVGLRAAYLAYQSWVRSNTNERNLPGLKYTPDQLFWISAANVYCELRESEAFNINSDLFSPGKFRVIGPMSNLPEFSKAFNCP</sequence>
<name>A0A087UVM1_STEMI</name>
<evidence type="ECO:0000313" key="3">
    <source>
        <dbReference type="EMBL" id="KFM81410.1"/>
    </source>
</evidence>
<proteinExistence type="inferred from homology"/>
<reference evidence="3 4" key="1">
    <citation type="submission" date="2013-11" db="EMBL/GenBank/DDBJ databases">
        <title>Genome sequencing of Stegodyphus mimosarum.</title>
        <authorList>
            <person name="Bechsgaard J."/>
        </authorList>
    </citation>
    <scope>NUCLEOTIDE SEQUENCE [LARGE SCALE GENOMIC DNA]</scope>
</reference>
<dbReference type="Pfam" id="PF01431">
    <property type="entry name" value="Peptidase_M13"/>
    <property type="match status" value="1"/>
</dbReference>
<dbReference type="GO" id="GO:0005886">
    <property type="term" value="C:plasma membrane"/>
    <property type="evidence" value="ECO:0007669"/>
    <property type="project" value="TreeGrafter"/>
</dbReference>
<evidence type="ECO:0000259" key="2">
    <source>
        <dbReference type="Pfam" id="PF01431"/>
    </source>
</evidence>
<dbReference type="PANTHER" id="PTHR11733:SF167">
    <property type="entry name" value="FI17812P1-RELATED"/>
    <property type="match status" value="1"/>
</dbReference>
<dbReference type="PROSITE" id="PS51885">
    <property type="entry name" value="NEPRILYSIN"/>
    <property type="match status" value="1"/>
</dbReference>
<accession>A0A087UVM1</accession>
<dbReference type="PANTHER" id="PTHR11733">
    <property type="entry name" value="ZINC METALLOPROTEASE FAMILY M13 NEPRILYSIN-RELATED"/>
    <property type="match status" value="1"/>
</dbReference>
<gene>
    <name evidence="3" type="ORF">X975_15969</name>
</gene>
<dbReference type="Proteomes" id="UP000054359">
    <property type="component" value="Unassembled WGS sequence"/>
</dbReference>
<keyword evidence="4" id="KW-1185">Reference proteome</keyword>
<feature type="non-terminal residue" evidence="3">
    <location>
        <position position="1"/>
    </location>
</feature>
<dbReference type="InterPro" id="IPR018497">
    <property type="entry name" value="Peptidase_M13_C"/>
</dbReference>
<dbReference type="OrthoDB" id="6425975at2759"/>
<evidence type="ECO:0000256" key="1">
    <source>
        <dbReference type="ARBA" id="ARBA00007357"/>
    </source>
</evidence>
<dbReference type="EMBL" id="KK121852">
    <property type="protein sequence ID" value="KFM81410.1"/>
    <property type="molecule type" value="Genomic_DNA"/>
</dbReference>
<dbReference type="InterPro" id="IPR024079">
    <property type="entry name" value="MetalloPept_cat_dom_sf"/>
</dbReference>
<dbReference type="Gene3D" id="3.40.390.10">
    <property type="entry name" value="Collagenase (Catalytic Domain)"/>
    <property type="match status" value="1"/>
</dbReference>
<protein>
    <submittedName>
        <fullName evidence="3">Endothelin-converting enzyme 1</fullName>
    </submittedName>
</protein>
<evidence type="ECO:0000313" key="4">
    <source>
        <dbReference type="Proteomes" id="UP000054359"/>
    </source>
</evidence>
<feature type="domain" description="Peptidase M13 C-terminal" evidence="2">
    <location>
        <begin position="1"/>
        <end position="87"/>
    </location>
</feature>
<dbReference type="GO" id="GO:0016485">
    <property type="term" value="P:protein processing"/>
    <property type="evidence" value="ECO:0007669"/>
    <property type="project" value="TreeGrafter"/>
</dbReference>
<feature type="non-terminal residue" evidence="3">
    <location>
        <position position="87"/>
    </location>
</feature>
<dbReference type="GO" id="GO:0004222">
    <property type="term" value="F:metalloendopeptidase activity"/>
    <property type="evidence" value="ECO:0007669"/>
    <property type="project" value="InterPro"/>
</dbReference>
<comment type="similarity">
    <text evidence="1">Belongs to the peptidase M13 family.</text>
</comment>